<feature type="region of interest" description="Disordered" evidence="1">
    <location>
        <begin position="1"/>
        <end position="25"/>
    </location>
</feature>
<dbReference type="AlphaFoldDB" id="A0A5B9QYC0"/>
<evidence type="ECO:0000256" key="1">
    <source>
        <dbReference type="SAM" id="MobiDB-lite"/>
    </source>
</evidence>
<sequence>MEECAGSVPAREVRSPRGCSGPEGRHSLCRGWQAPVTAPNQAKARRAGTKDFWAARSGRTVSALRAWQLLLSSLRGFTPNATYFSVNRVGELGLWYWISEAIFEIWLSFGGAHGQGGGSSVALCD</sequence>
<proteinExistence type="predicted"/>
<dbReference type="KEGG" id="rul:UC8_50650"/>
<evidence type="ECO:0000313" key="3">
    <source>
        <dbReference type="Proteomes" id="UP000325286"/>
    </source>
</evidence>
<protein>
    <submittedName>
        <fullName evidence="2">Uncharacterized protein</fullName>
    </submittedName>
</protein>
<name>A0A5B9QYC0_9BACT</name>
<dbReference type="Proteomes" id="UP000325286">
    <property type="component" value="Chromosome"/>
</dbReference>
<keyword evidence="3" id="KW-1185">Reference proteome</keyword>
<reference evidence="2 3" key="1">
    <citation type="submission" date="2019-08" db="EMBL/GenBank/DDBJ databases">
        <title>Deep-cultivation of Planctomycetes and their phenomic and genomic characterization uncovers novel biology.</title>
        <authorList>
            <person name="Wiegand S."/>
            <person name="Jogler M."/>
            <person name="Boedeker C."/>
            <person name="Pinto D."/>
            <person name="Vollmers J."/>
            <person name="Rivas-Marin E."/>
            <person name="Kohn T."/>
            <person name="Peeters S.H."/>
            <person name="Heuer A."/>
            <person name="Rast P."/>
            <person name="Oberbeckmann S."/>
            <person name="Bunk B."/>
            <person name="Jeske O."/>
            <person name="Meyerdierks A."/>
            <person name="Storesund J.E."/>
            <person name="Kallscheuer N."/>
            <person name="Luecker S."/>
            <person name="Lage O.M."/>
            <person name="Pohl T."/>
            <person name="Merkel B.J."/>
            <person name="Hornburger P."/>
            <person name="Mueller R.-W."/>
            <person name="Bruemmer F."/>
            <person name="Labrenz M."/>
            <person name="Spormann A.M."/>
            <person name="Op den Camp H."/>
            <person name="Overmann J."/>
            <person name="Amann R."/>
            <person name="Jetten M.S.M."/>
            <person name="Mascher T."/>
            <person name="Medema M.H."/>
            <person name="Devos D.P."/>
            <person name="Kaster A.-K."/>
            <person name="Ovreas L."/>
            <person name="Rohde M."/>
            <person name="Galperin M.Y."/>
            <person name="Jogler C."/>
        </authorList>
    </citation>
    <scope>NUCLEOTIDE SEQUENCE [LARGE SCALE GENOMIC DNA]</scope>
    <source>
        <strain evidence="2 3">UC8</strain>
    </source>
</reference>
<gene>
    <name evidence="2" type="ORF">UC8_50650</name>
</gene>
<accession>A0A5B9QYC0</accession>
<dbReference type="EMBL" id="CP042914">
    <property type="protein sequence ID" value="QEG43022.1"/>
    <property type="molecule type" value="Genomic_DNA"/>
</dbReference>
<evidence type="ECO:0000313" key="2">
    <source>
        <dbReference type="EMBL" id="QEG43022.1"/>
    </source>
</evidence>
<organism evidence="2 3">
    <name type="scientific">Roseimaritima ulvae</name>
    <dbReference type="NCBI Taxonomy" id="980254"/>
    <lineage>
        <taxon>Bacteria</taxon>
        <taxon>Pseudomonadati</taxon>
        <taxon>Planctomycetota</taxon>
        <taxon>Planctomycetia</taxon>
        <taxon>Pirellulales</taxon>
        <taxon>Pirellulaceae</taxon>
        <taxon>Roseimaritima</taxon>
    </lineage>
</organism>